<dbReference type="Proteomes" id="UP000029120">
    <property type="component" value="Chromosome 3"/>
</dbReference>
<dbReference type="OrthoDB" id="10352009at2759"/>
<proteinExistence type="predicted"/>
<dbReference type="OMA" id="WICCAET"/>
<accession>A0A087HAA4</accession>
<evidence type="ECO:0000313" key="2">
    <source>
        <dbReference type="Proteomes" id="UP000029120"/>
    </source>
</evidence>
<dbReference type="Gramene" id="KFK39056">
    <property type="protein sequence ID" value="KFK39056"/>
    <property type="gene ID" value="AALP_AA3G195100"/>
</dbReference>
<dbReference type="AlphaFoldDB" id="A0A087HAA4"/>
<reference evidence="2" key="1">
    <citation type="journal article" date="2015" name="Nat. Plants">
        <title>Genome expansion of Arabis alpina linked with retrotransposition and reduced symmetric DNA methylation.</title>
        <authorList>
            <person name="Willing E.M."/>
            <person name="Rawat V."/>
            <person name="Mandakova T."/>
            <person name="Maumus F."/>
            <person name="James G.V."/>
            <person name="Nordstroem K.J."/>
            <person name="Becker C."/>
            <person name="Warthmann N."/>
            <person name="Chica C."/>
            <person name="Szarzynska B."/>
            <person name="Zytnicki M."/>
            <person name="Albani M.C."/>
            <person name="Kiefer C."/>
            <person name="Bergonzi S."/>
            <person name="Castaings L."/>
            <person name="Mateos J.L."/>
            <person name="Berns M.C."/>
            <person name="Bujdoso N."/>
            <person name="Piofczyk T."/>
            <person name="de Lorenzo L."/>
            <person name="Barrero-Sicilia C."/>
            <person name="Mateos I."/>
            <person name="Piednoel M."/>
            <person name="Hagmann J."/>
            <person name="Chen-Min-Tao R."/>
            <person name="Iglesias-Fernandez R."/>
            <person name="Schuster S.C."/>
            <person name="Alonso-Blanco C."/>
            <person name="Roudier F."/>
            <person name="Carbonero P."/>
            <person name="Paz-Ares J."/>
            <person name="Davis S.J."/>
            <person name="Pecinka A."/>
            <person name="Quesneville H."/>
            <person name="Colot V."/>
            <person name="Lysak M.A."/>
            <person name="Weigel D."/>
            <person name="Coupland G."/>
            <person name="Schneeberger K."/>
        </authorList>
    </citation>
    <scope>NUCLEOTIDE SEQUENCE [LARGE SCALE GENOMIC DNA]</scope>
    <source>
        <strain evidence="2">cv. Pajares</strain>
    </source>
</reference>
<gene>
    <name evidence="1" type="ordered locus">AALP_Aa3g195100</name>
</gene>
<name>A0A087HAA4_ARAAL</name>
<organism evidence="1 2">
    <name type="scientific">Arabis alpina</name>
    <name type="common">Alpine rock-cress</name>
    <dbReference type="NCBI Taxonomy" id="50452"/>
    <lineage>
        <taxon>Eukaryota</taxon>
        <taxon>Viridiplantae</taxon>
        <taxon>Streptophyta</taxon>
        <taxon>Embryophyta</taxon>
        <taxon>Tracheophyta</taxon>
        <taxon>Spermatophyta</taxon>
        <taxon>Magnoliopsida</taxon>
        <taxon>eudicotyledons</taxon>
        <taxon>Gunneridae</taxon>
        <taxon>Pentapetalae</taxon>
        <taxon>rosids</taxon>
        <taxon>malvids</taxon>
        <taxon>Brassicales</taxon>
        <taxon>Brassicaceae</taxon>
        <taxon>Arabideae</taxon>
        <taxon>Arabis</taxon>
    </lineage>
</organism>
<protein>
    <submittedName>
        <fullName evidence="1">Uncharacterized protein</fullName>
    </submittedName>
</protein>
<keyword evidence="2" id="KW-1185">Reference proteome</keyword>
<sequence>MEEREELTWMKKARLKLLQGNNKTITHTMHREYWVCCAETLSFSAGLQFH</sequence>
<evidence type="ECO:0000313" key="1">
    <source>
        <dbReference type="EMBL" id="KFK39056.1"/>
    </source>
</evidence>
<dbReference type="EMBL" id="CM002871">
    <property type="protein sequence ID" value="KFK39056.1"/>
    <property type="molecule type" value="Genomic_DNA"/>
</dbReference>